<gene>
    <name evidence="1" type="ORF">SDC9_116375</name>
</gene>
<comment type="caution">
    <text evidence="1">The sequence shown here is derived from an EMBL/GenBank/DDBJ whole genome shotgun (WGS) entry which is preliminary data.</text>
</comment>
<name>A0A645BVG5_9ZZZZ</name>
<evidence type="ECO:0000313" key="1">
    <source>
        <dbReference type="EMBL" id="MPM69430.1"/>
    </source>
</evidence>
<evidence type="ECO:0008006" key="2">
    <source>
        <dbReference type="Google" id="ProtNLM"/>
    </source>
</evidence>
<proteinExistence type="predicted"/>
<dbReference type="EMBL" id="VSSQ01022868">
    <property type="protein sequence ID" value="MPM69430.1"/>
    <property type="molecule type" value="Genomic_DNA"/>
</dbReference>
<sequence>MKRLLISISTLVLTFFLFTGCSTFAEGVKEGLEQAKSNDIESVQTIKSNLSNISMSFPESWKEASLNDVATIQMSLEAKEQYMIVIEETSEDFEDEFTVDDYATIIMENMKTTVEGADVSMINESIIGNNISARQFELSGSVNKIKAKFLITCIEHEDVFYQFTAWSTQSKYEEAKPVFENILKSINF</sequence>
<dbReference type="PROSITE" id="PS51257">
    <property type="entry name" value="PROKAR_LIPOPROTEIN"/>
    <property type="match status" value="1"/>
</dbReference>
<accession>A0A645BVG5</accession>
<dbReference type="Gene3D" id="3.40.1000.10">
    <property type="entry name" value="Mog1/PsbP, alpha/beta/alpha sandwich"/>
    <property type="match status" value="1"/>
</dbReference>
<dbReference type="AlphaFoldDB" id="A0A645BVG5"/>
<protein>
    <recommendedName>
        <fullName evidence="2">PsbP C-terminal domain-containing protein</fullName>
    </recommendedName>
</protein>
<reference evidence="1" key="1">
    <citation type="submission" date="2019-08" db="EMBL/GenBank/DDBJ databases">
        <authorList>
            <person name="Kucharzyk K."/>
            <person name="Murdoch R.W."/>
            <person name="Higgins S."/>
            <person name="Loffler F."/>
        </authorList>
    </citation>
    <scope>NUCLEOTIDE SEQUENCE</scope>
</reference>
<organism evidence="1">
    <name type="scientific">bioreactor metagenome</name>
    <dbReference type="NCBI Taxonomy" id="1076179"/>
    <lineage>
        <taxon>unclassified sequences</taxon>
        <taxon>metagenomes</taxon>
        <taxon>ecological metagenomes</taxon>
    </lineage>
</organism>